<dbReference type="Proteomes" id="UP001519331">
    <property type="component" value="Unassembled WGS sequence"/>
</dbReference>
<dbReference type="EMBL" id="JAGINX010000001">
    <property type="protein sequence ID" value="MBP2317348.1"/>
    <property type="molecule type" value="Genomic_DNA"/>
</dbReference>
<comment type="caution">
    <text evidence="2">The sequence shown here is derived from an EMBL/GenBank/DDBJ whole genome shotgun (WGS) entry which is preliminary data.</text>
</comment>
<gene>
    <name evidence="2" type="ORF">JOF45_000367</name>
</gene>
<evidence type="ECO:0000256" key="1">
    <source>
        <dbReference type="SAM" id="MobiDB-lite"/>
    </source>
</evidence>
<accession>A0ABS4T0H7</accession>
<reference evidence="2 3" key="1">
    <citation type="submission" date="2021-03" db="EMBL/GenBank/DDBJ databases">
        <title>Sequencing the genomes of 1000 actinobacteria strains.</title>
        <authorList>
            <person name="Klenk H.-P."/>
        </authorList>
    </citation>
    <scope>NUCLEOTIDE SEQUENCE [LARGE SCALE GENOMIC DNA]</scope>
    <source>
        <strain evidence="2 3">DSM 12544</strain>
    </source>
</reference>
<sequence>MEILVMLLFGVLLFFGLRRLMRGQASKMNSRIEESVTPENARIAALQLDDEQHREVYRAIAAEDGRRALTLYRQYSGASIQDCIIAVQALHTYPQPLPSEIRLEEELGGGDAVSAADSASGTSADPRDEDLSWQGREDSEESERGARADSSEHSAPEAEDEGESVEDMIDGVRDDVGEDQSGLVAEADPNTGEILGGNRGDVPDIPGGEEPREKRSEPAEDVDEQARKLMAESGFDPDEELTIPEEWAREDDEMAGFHLEVQRGGETITLSHEDLEPWVHDQLYALLRDDHVTEAAQLLAEHSPLTPEEAHKFLVVFKNEG</sequence>
<keyword evidence="3" id="KW-1185">Reference proteome</keyword>
<name>A0ABS4T0H7_9MICC</name>
<feature type="region of interest" description="Disordered" evidence="1">
    <location>
        <begin position="182"/>
        <end position="225"/>
    </location>
</feature>
<dbReference type="RefSeq" id="WP_210047529.1">
    <property type="nucleotide sequence ID" value="NZ_JAGINX010000001.1"/>
</dbReference>
<evidence type="ECO:0000313" key="2">
    <source>
        <dbReference type="EMBL" id="MBP2317348.1"/>
    </source>
</evidence>
<feature type="region of interest" description="Disordered" evidence="1">
    <location>
        <begin position="108"/>
        <end position="166"/>
    </location>
</feature>
<feature type="compositionally biased region" description="Acidic residues" evidence="1">
    <location>
        <begin position="157"/>
        <end position="166"/>
    </location>
</feature>
<feature type="compositionally biased region" description="Low complexity" evidence="1">
    <location>
        <begin position="112"/>
        <end position="124"/>
    </location>
</feature>
<feature type="compositionally biased region" description="Basic and acidic residues" evidence="1">
    <location>
        <begin position="142"/>
        <end position="156"/>
    </location>
</feature>
<evidence type="ECO:0000313" key="3">
    <source>
        <dbReference type="Proteomes" id="UP001519331"/>
    </source>
</evidence>
<protein>
    <submittedName>
        <fullName evidence="2">Uncharacterized protein</fullName>
    </submittedName>
</protein>
<proteinExistence type="predicted"/>
<feature type="compositionally biased region" description="Basic and acidic residues" evidence="1">
    <location>
        <begin position="209"/>
        <end position="225"/>
    </location>
</feature>
<organism evidence="2 3">
    <name type="scientific">Nesterenkonia lacusekhoensis</name>
    <dbReference type="NCBI Taxonomy" id="150832"/>
    <lineage>
        <taxon>Bacteria</taxon>
        <taxon>Bacillati</taxon>
        <taxon>Actinomycetota</taxon>
        <taxon>Actinomycetes</taxon>
        <taxon>Micrococcales</taxon>
        <taxon>Micrococcaceae</taxon>
        <taxon>Nesterenkonia</taxon>
    </lineage>
</organism>